<feature type="transmembrane region" description="Helical" evidence="1">
    <location>
        <begin position="158"/>
        <end position="176"/>
    </location>
</feature>
<proteinExistence type="predicted"/>
<keyword evidence="1" id="KW-1133">Transmembrane helix</keyword>
<name>A0A1I4SBQ9_9PROT</name>
<dbReference type="STRING" id="52442.SAMN05421880_12353"/>
<reference evidence="2" key="2">
    <citation type="submission" date="2021-02" db="EMBL/GenBank/DDBJ databases">
        <authorList>
            <person name="Han P."/>
        </authorList>
    </citation>
    <scope>NUCLEOTIDE SEQUENCE</scope>
    <source>
        <strain evidence="2">Nitrosomonas nitrosa 18-3D</strain>
    </source>
</reference>
<dbReference type="AlphaFoldDB" id="A0A1I4SBQ9"/>
<dbReference type="EMBL" id="CAJNAP010000003">
    <property type="protein sequence ID" value="CAE6491559.1"/>
    <property type="molecule type" value="Genomic_DNA"/>
</dbReference>
<keyword evidence="4" id="KW-1185">Reference proteome</keyword>
<dbReference type="RefSeq" id="WP_239654086.1">
    <property type="nucleotide sequence ID" value="NZ_CAJNAP010000003.1"/>
</dbReference>
<dbReference type="EMBL" id="FOUF01000023">
    <property type="protein sequence ID" value="SFM61754.1"/>
    <property type="molecule type" value="Genomic_DNA"/>
</dbReference>
<dbReference type="Proteomes" id="UP000199561">
    <property type="component" value="Unassembled WGS sequence"/>
</dbReference>
<gene>
    <name evidence="2" type="ORF">NMYAN_110098</name>
    <name evidence="3" type="ORF">SAMN05421880_12353</name>
</gene>
<dbReference type="Proteomes" id="UP000601736">
    <property type="component" value="Unassembled WGS sequence"/>
</dbReference>
<evidence type="ECO:0000313" key="3">
    <source>
        <dbReference type="EMBL" id="SFM61754.1"/>
    </source>
</evidence>
<keyword evidence="1" id="KW-0812">Transmembrane</keyword>
<accession>A0A1I4SBQ9</accession>
<evidence type="ECO:0000256" key="1">
    <source>
        <dbReference type="SAM" id="Phobius"/>
    </source>
</evidence>
<keyword evidence="1" id="KW-0472">Membrane</keyword>
<evidence type="ECO:0000313" key="4">
    <source>
        <dbReference type="Proteomes" id="UP000199561"/>
    </source>
</evidence>
<reference evidence="3 4" key="1">
    <citation type="submission" date="2016-10" db="EMBL/GenBank/DDBJ databases">
        <authorList>
            <person name="de Groot N.N."/>
        </authorList>
    </citation>
    <scope>NUCLEOTIDE SEQUENCE [LARGE SCALE GENOMIC DNA]</scope>
    <source>
        <strain evidence="3 4">Nm146</strain>
    </source>
</reference>
<evidence type="ECO:0000313" key="2">
    <source>
        <dbReference type="EMBL" id="CAE6491559.1"/>
    </source>
</evidence>
<protein>
    <submittedName>
        <fullName evidence="3">Uncharacterized protein</fullName>
    </submittedName>
</protein>
<sequence>MLRQSIQTTLIASIFVAAFYAGAAMGHGKVSLEEDNCVRQAGGNMVHLSTYQPQYDQNEQYCTNLPAAGDTYLVVDLLDQNLRNMPVGIKVFRGSAEEGEAVAQINANYHPDGVVSGVGKLDKGLYSVVVTAEGIPPLNYHYQLRVEMIDYGKVARTWAGPGLVMLLLSWLMYRFVQSGRLRSLLGTRSQ</sequence>
<dbReference type="Gene3D" id="2.60.120.380">
    <property type="match status" value="1"/>
</dbReference>
<organism evidence="3 4">
    <name type="scientific">Nitrosomonas nitrosa</name>
    <dbReference type="NCBI Taxonomy" id="52442"/>
    <lineage>
        <taxon>Bacteria</taxon>
        <taxon>Pseudomonadati</taxon>
        <taxon>Pseudomonadota</taxon>
        <taxon>Betaproteobacteria</taxon>
        <taxon>Nitrosomonadales</taxon>
        <taxon>Nitrosomonadaceae</taxon>
        <taxon>Nitrosomonas</taxon>
    </lineage>
</organism>